<dbReference type="AlphaFoldDB" id="A0A8T0FQV0"/>
<accession>A0A8T0FQV0</accession>
<evidence type="ECO:0000313" key="2">
    <source>
        <dbReference type="Proteomes" id="UP000807504"/>
    </source>
</evidence>
<dbReference type="EMBL" id="JABXBU010000011">
    <property type="protein sequence ID" value="KAF8791093.1"/>
    <property type="molecule type" value="Genomic_DNA"/>
</dbReference>
<name>A0A8T0FQV0_ARGBR</name>
<evidence type="ECO:0000313" key="1">
    <source>
        <dbReference type="EMBL" id="KAF8791093.1"/>
    </source>
</evidence>
<reference evidence="1" key="1">
    <citation type="journal article" date="2020" name="bioRxiv">
        <title>Chromosome-level reference genome of the European wasp spider Argiope bruennichi: a resource for studies on range expansion and evolutionary adaptation.</title>
        <authorList>
            <person name="Sheffer M.M."/>
            <person name="Hoppe A."/>
            <person name="Krehenwinkel H."/>
            <person name="Uhl G."/>
            <person name="Kuss A.W."/>
            <person name="Jensen L."/>
            <person name="Jensen C."/>
            <person name="Gillespie R.G."/>
            <person name="Hoff K.J."/>
            <person name="Prost S."/>
        </authorList>
    </citation>
    <scope>NUCLEOTIDE SEQUENCE</scope>
</reference>
<proteinExistence type="predicted"/>
<reference evidence="1" key="2">
    <citation type="submission" date="2020-06" db="EMBL/GenBank/DDBJ databases">
        <authorList>
            <person name="Sheffer M."/>
        </authorList>
    </citation>
    <scope>NUCLEOTIDE SEQUENCE</scope>
</reference>
<protein>
    <submittedName>
        <fullName evidence="1">Uncharacterized protein</fullName>
    </submittedName>
</protein>
<dbReference type="Proteomes" id="UP000807504">
    <property type="component" value="Unassembled WGS sequence"/>
</dbReference>
<organism evidence="1 2">
    <name type="scientific">Argiope bruennichi</name>
    <name type="common">Wasp spider</name>
    <name type="synonym">Aranea bruennichi</name>
    <dbReference type="NCBI Taxonomy" id="94029"/>
    <lineage>
        <taxon>Eukaryota</taxon>
        <taxon>Metazoa</taxon>
        <taxon>Ecdysozoa</taxon>
        <taxon>Arthropoda</taxon>
        <taxon>Chelicerata</taxon>
        <taxon>Arachnida</taxon>
        <taxon>Araneae</taxon>
        <taxon>Araneomorphae</taxon>
        <taxon>Entelegynae</taxon>
        <taxon>Araneoidea</taxon>
        <taxon>Araneidae</taxon>
        <taxon>Argiope</taxon>
    </lineage>
</organism>
<gene>
    <name evidence="1" type="ORF">HNY73_006020</name>
</gene>
<comment type="caution">
    <text evidence="1">The sequence shown here is derived from an EMBL/GenBank/DDBJ whole genome shotgun (WGS) entry which is preliminary data.</text>
</comment>
<sequence length="112" mass="13318">MERLRTEVINKWWSIRKVKSPRKGYEKLEENSKPFEKISDDSFWKKCIKMDKWKTISISDQKKLLGKLTAVCSFEHTTKTIRDIIIYQRQISPNSYVLTGKYQTDPLEGRFG</sequence>
<keyword evidence="2" id="KW-1185">Reference proteome</keyword>